<sequence length="384" mass="40532">MFATHSAKSVLRPFSVSETCAKCFRGGDDCITPIRAGDLVLSELVRLDSGATLRRFSHLETCVGKAVHHTLPNGKTALATLHPLDHEWYCDRIMRDRTAIEASAFFESDKDARQRKLAAVDFEAIRRAQAEYDARVVSEDGAVRDKKEATEATGKQRQAIVGVDERALWSKALELHQQVTGPKLSKSHPVFGWDVVGPEVLKLRAKQQEEAEKAAAIKAAAEAKVLAEGAAALVGSSAAAGGSAAEATGNVSDADAAGVGKGEQENEEHEKGEEGTGPHDPKKKGKAKAKSRAVAPESAEASTSAVSGRPPVDDESVEPLFEGSDTGRVTRQSKKRAPTPKSATEALETAAKGTADHKRGKASGAARSSGSGKVMGGPRKSGRR</sequence>
<dbReference type="AlphaFoldDB" id="A0A1Y2HT80"/>
<dbReference type="Proteomes" id="UP000193411">
    <property type="component" value="Unassembled WGS sequence"/>
</dbReference>
<evidence type="ECO:0000313" key="2">
    <source>
        <dbReference type="EMBL" id="ORZ37739.1"/>
    </source>
</evidence>
<organism evidence="2 3">
    <name type="scientific">Catenaria anguillulae PL171</name>
    <dbReference type="NCBI Taxonomy" id="765915"/>
    <lineage>
        <taxon>Eukaryota</taxon>
        <taxon>Fungi</taxon>
        <taxon>Fungi incertae sedis</taxon>
        <taxon>Blastocladiomycota</taxon>
        <taxon>Blastocladiomycetes</taxon>
        <taxon>Blastocladiales</taxon>
        <taxon>Catenariaceae</taxon>
        <taxon>Catenaria</taxon>
    </lineage>
</organism>
<evidence type="ECO:0000313" key="3">
    <source>
        <dbReference type="Proteomes" id="UP000193411"/>
    </source>
</evidence>
<reference evidence="2 3" key="1">
    <citation type="submission" date="2016-07" db="EMBL/GenBank/DDBJ databases">
        <title>Pervasive Adenine N6-methylation of Active Genes in Fungi.</title>
        <authorList>
            <consortium name="DOE Joint Genome Institute"/>
            <person name="Mondo S.J."/>
            <person name="Dannebaum R.O."/>
            <person name="Kuo R.C."/>
            <person name="Labutti K."/>
            <person name="Haridas S."/>
            <person name="Kuo A."/>
            <person name="Salamov A."/>
            <person name="Ahrendt S.R."/>
            <person name="Lipzen A."/>
            <person name="Sullivan W."/>
            <person name="Andreopoulos W.B."/>
            <person name="Clum A."/>
            <person name="Lindquist E."/>
            <person name="Daum C."/>
            <person name="Ramamoorthy G.K."/>
            <person name="Gryganskyi A."/>
            <person name="Culley D."/>
            <person name="Magnuson J.K."/>
            <person name="James T.Y."/>
            <person name="O'Malley M.A."/>
            <person name="Stajich J.E."/>
            <person name="Spatafora J.W."/>
            <person name="Visel A."/>
            <person name="Grigoriev I.V."/>
        </authorList>
    </citation>
    <scope>NUCLEOTIDE SEQUENCE [LARGE SCALE GENOMIC DNA]</scope>
    <source>
        <strain evidence="2 3">PL171</strain>
    </source>
</reference>
<name>A0A1Y2HT80_9FUNG</name>
<comment type="caution">
    <text evidence="2">The sequence shown here is derived from an EMBL/GenBank/DDBJ whole genome shotgun (WGS) entry which is preliminary data.</text>
</comment>
<accession>A0A1Y2HT80</accession>
<feature type="region of interest" description="Disordered" evidence="1">
    <location>
        <begin position="244"/>
        <end position="384"/>
    </location>
</feature>
<dbReference type="EMBL" id="MCFL01000011">
    <property type="protein sequence ID" value="ORZ37739.1"/>
    <property type="molecule type" value="Genomic_DNA"/>
</dbReference>
<evidence type="ECO:0000256" key="1">
    <source>
        <dbReference type="SAM" id="MobiDB-lite"/>
    </source>
</evidence>
<feature type="compositionally biased region" description="Basic and acidic residues" evidence="1">
    <location>
        <begin position="262"/>
        <end position="280"/>
    </location>
</feature>
<gene>
    <name evidence="2" type="ORF">BCR44DRAFT_38316</name>
</gene>
<protein>
    <submittedName>
        <fullName evidence="2">Uncharacterized protein</fullName>
    </submittedName>
</protein>
<feature type="compositionally biased region" description="Basic residues" evidence="1">
    <location>
        <begin position="281"/>
        <end position="291"/>
    </location>
</feature>
<proteinExistence type="predicted"/>
<keyword evidence="3" id="KW-1185">Reference proteome</keyword>
<feature type="compositionally biased region" description="Low complexity" evidence="1">
    <location>
        <begin position="362"/>
        <end position="372"/>
    </location>
</feature>